<reference evidence="4 5" key="1">
    <citation type="journal article" date="2024" name="Front Chem Biol">
        <title>Unveiling the potential of Daldinia eschscholtzii MFLUCC 19-0629 through bioactivity and bioinformatics studies for enhanced sustainable agriculture production.</title>
        <authorList>
            <person name="Brooks S."/>
            <person name="Weaver J.A."/>
            <person name="Klomchit A."/>
            <person name="Alharthi S.A."/>
            <person name="Onlamun T."/>
            <person name="Nurani R."/>
            <person name="Vong T.K."/>
            <person name="Alberti F."/>
            <person name="Greco C."/>
        </authorList>
    </citation>
    <scope>NUCLEOTIDE SEQUENCE [LARGE SCALE GENOMIC DNA]</scope>
    <source>
        <strain evidence="4">MFLUCC 19-0629</strain>
    </source>
</reference>
<evidence type="ECO:0000256" key="1">
    <source>
        <dbReference type="ARBA" id="ARBA00023242"/>
    </source>
</evidence>
<dbReference type="Gene3D" id="4.10.240.10">
    <property type="entry name" value="Zn(2)-C6 fungal-type DNA-binding domain"/>
    <property type="match status" value="1"/>
</dbReference>
<dbReference type="InterPro" id="IPR036864">
    <property type="entry name" value="Zn2-C6_fun-type_DNA-bd_sf"/>
</dbReference>
<evidence type="ECO:0000313" key="5">
    <source>
        <dbReference type="Proteomes" id="UP001369815"/>
    </source>
</evidence>
<keyword evidence="1" id="KW-0539">Nucleus</keyword>
<dbReference type="InterPro" id="IPR053187">
    <property type="entry name" value="Notoamide_regulator"/>
</dbReference>
<dbReference type="GO" id="GO:0000981">
    <property type="term" value="F:DNA-binding transcription factor activity, RNA polymerase II-specific"/>
    <property type="evidence" value="ECO:0007669"/>
    <property type="project" value="InterPro"/>
</dbReference>
<dbReference type="PANTHER" id="PTHR47256">
    <property type="entry name" value="ZN(II)2CYS6 TRANSCRIPTION FACTOR (EUROFUNG)-RELATED"/>
    <property type="match status" value="1"/>
</dbReference>
<dbReference type="GO" id="GO:0008270">
    <property type="term" value="F:zinc ion binding"/>
    <property type="evidence" value="ECO:0007669"/>
    <property type="project" value="InterPro"/>
</dbReference>
<dbReference type="PROSITE" id="PS50048">
    <property type="entry name" value="ZN2_CY6_FUNGAL_2"/>
    <property type="match status" value="1"/>
</dbReference>
<accession>A0AAX6MC07</accession>
<dbReference type="CDD" id="cd12148">
    <property type="entry name" value="fungal_TF_MHR"/>
    <property type="match status" value="1"/>
</dbReference>
<dbReference type="EMBL" id="JBANMG010000008">
    <property type="protein sequence ID" value="KAK6950228.1"/>
    <property type="molecule type" value="Genomic_DNA"/>
</dbReference>
<feature type="region of interest" description="Disordered" evidence="2">
    <location>
        <begin position="252"/>
        <end position="272"/>
    </location>
</feature>
<dbReference type="InterPro" id="IPR001138">
    <property type="entry name" value="Zn2Cys6_DnaBD"/>
</dbReference>
<dbReference type="SMART" id="SM00066">
    <property type="entry name" value="GAL4"/>
    <property type="match status" value="1"/>
</dbReference>
<gene>
    <name evidence="4" type="ORF">Daesc_008554</name>
</gene>
<keyword evidence="5" id="KW-1185">Reference proteome</keyword>
<evidence type="ECO:0000256" key="2">
    <source>
        <dbReference type="SAM" id="MobiDB-lite"/>
    </source>
</evidence>
<dbReference type="PANTHER" id="PTHR47256:SF1">
    <property type="entry name" value="ZN(II)2CYS6 TRANSCRIPTION FACTOR (EUROFUNG)"/>
    <property type="match status" value="1"/>
</dbReference>
<feature type="region of interest" description="Disordered" evidence="2">
    <location>
        <begin position="1"/>
        <end position="39"/>
    </location>
</feature>
<dbReference type="Proteomes" id="UP001369815">
    <property type="component" value="Unassembled WGS sequence"/>
</dbReference>
<feature type="domain" description="Zn(2)-C6 fungal-type" evidence="3">
    <location>
        <begin position="48"/>
        <end position="78"/>
    </location>
</feature>
<evidence type="ECO:0000313" key="4">
    <source>
        <dbReference type="EMBL" id="KAK6950228.1"/>
    </source>
</evidence>
<dbReference type="PROSITE" id="PS00463">
    <property type="entry name" value="ZN2_CY6_FUNGAL_1"/>
    <property type="match status" value="1"/>
</dbReference>
<dbReference type="AlphaFoldDB" id="A0AAX6MC07"/>
<protein>
    <recommendedName>
        <fullName evidence="3">Zn(2)-C6 fungal-type domain-containing protein</fullName>
    </recommendedName>
</protein>
<name>A0AAX6MC07_9PEZI</name>
<organism evidence="4 5">
    <name type="scientific">Daldinia eschscholtzii</name>
    <dbReference type="NCBI Taxonomy" id="292717"/>
    <lineage>
        <taxon>Eukaryota</taxon>
        <taxon>Fungi</taxon>
        <taxon>Dikarya</taxon>
        <taxon>Ascomycota</taxon>
        <taxon>Pezizomycotina</taxon>
        <taxon>Sordariomycetes</taxon>
        <taxon>Xylariomycetidae</taxon>
        <taxon>Xylariales</taxon>
        <taxon>Hypoxylaceae</taxon>
        <taxon>Daldinia</taxon>
    </lineage>
</organism>
<feature type="compositionally biased region" description="Polar residues" evidence="2">
    <location>
        <begin position="254"/>
        <end position="263"/>
    </location>
</feature>
<evidence type="ECO:0000259" key="3">
    <source>
        <dbReference type="PROSITE" id="PS50048"/>
    </source>
</evidence>
<dbReference type="Pfam" id="PF00172">
    <property type="entry name" value="Zn_clus"/>
    <property type="match status" value="1"/>
</dbReference>
<sequence>MRNPMSDNYKRLLPAPMPSGSAQGKAPEASFPKDTGPPIKKRTVSKAACNNCRLKKIRCDGKRPSCTACTKANVECNFVTASSDETPFMALKREVESLRRSTEDMLEIFDLLESAPDAVSLDILRRLKSTRNPAEGTNDTSDILASVKKDLEDEPLLPVKISNRQLMAGLIPETQQTTEYELMMRYPNAYPMLIPVEIAFINLADLLRPAILEQHRPHSKYASPVVGSVDTIPYKPAPHRFATALLMHVRSAGQGDTPSSSTAPGGPGDTATRTGILPTVLDASDREVGNFIPLQSMHTIIDDRLKGVNFQTWTPVPITNDLAATLLSLYLEIDYPWCPLFDADLFLNDCLQGKTHFCSALLVNALLGWACQSYSSLQPEATNFIVPFETEAESLWQVEKFTNTLTAAAAAQLLNSTSASRGRDDFANQCLDEGIQMGKRMGRKSTSGTYFVRQRRHLDTHVAVFLRTRRSKSLANLKRGSLWDGSFQVAELTILGLLSMALRNGFLSAPEANTILNNMSKIGQRYDAQFTVRASFMVDLELAMTNPREAQVQTLASAFHELAIYREFTTGEPR</sequence>
<dbReference type="SUPFAM" id="SSF57701">
    <property type="entry name" value="Zn2/Cys6 DNA-binding domain"/>
    <property type="match status" value="1"/>
</dbReference>
<proteinExistence type="predicted"/>
<comment type="caution">
    <text evidence="4">The sequence shown here is derived from an EMBL/GenBank/DDBJ whole genome shotgun (WGS) entry which is preliminary data.</text>
</comment>
<dbReference type="CDD" id="cd00067">
    <property type="entry name" value="GAL4"/>
    <property type="match status" value="1"/>
</dbReference>